<dbReference type="OrthoDB" id="8479357at2"/>
<evidence type="ECO:0000256" key="2">
    <source>
        <dbReference type="ARBA" id="ARBA00023015"/>
    </source>
</evidence>
<keyword evidence="2" id="KW-0805">Transcription regulation</keyword>
<dbReference type="Gene3D" id="3.40.190.290">
    <property type="match status" value="1"/>
</dbReference>
<dbReference type="SUPFAM" id="SSF46785">
    <property type="entry name" value="Winged helix' DNA-binding domain"/>
    <property type="match status" value="1"/>
</dbReference>
<dbReference type="PANTHER" id="PTHR30126">
    <property type="entry name" value="HTH-TYPE TRANSCRIPTIONAL REGULATOR"/>
    <property type="match status" value="1"/>
</dbReference>
<evidence type="ECO:0000313" key="7">
    <source>
        <dbReference type="Proteomes" id="UP000191448"/>
    </source>
</evidence>
<keyword evidence="4" id="KW-0804">Transcription</keyword>
<dbReference type="Proteomes" id="UP000191448">
    <property type="component" value="Unassembled WGS sequence"/>
</dbReference>
<dbReference type="PROSITE" id="PS50931">
    <property type="entry name" value="HTH_LYSR"/>
    <property type="match status" value="1"/>
</dbReference>
<dbReference type="Gene3D" id="1.10.10.10">
    <property type="entry name" value="Winged helix-like DNA-binding domain superfamily/Winged helix DNA-binding domain"/>
    <property type="match status" value="1"/>
</dbReference>
<evidence type="ECO:0000313" key="6">
    <source>
        <dbReference type="EMBL" id="OPX47458.1"/>
    </source>
</evidence>
<dbReference type="Pfam" id="PF00126">
    <property type="entry name" value="HTH_1"/>
    <property type="match status" value="1"/>
</dbReference>
<evidence type="ECO:0000256" key="3">
    <source>
        <dbReference type="ARBA" id="ARBA00023125"/>
    </source>
</evidence>
<comment type="caution">
    <text evidence="6">The sequence shown here is derived from an EMBL/GenBank/DDBJ whole genome shotgun (WGS) entry which is preliminary data.</text>
</comment>
<dbReference type="GO" id="GO:0000976">
    <property type="term" value="F:transcription cis-regulatory region binding"/>
    <property type="evidence" value="ECO:0007669"/>
    <property type="project" value="TreeGrafter"/>
</dbReference>
<protein>
    <submittedName>
        <fullName evidence="6">HTH-type transcriptional regulator YofA</fullName>
    </submittedName>
</protein>
<gene>
    <name evidence="6" type="primary">yofA</name>
    <name evidence="6" type="ORF">CLTHE_20210</name>
</gene>
<dbReference type="PANTHER" id="PTHR30126:SF93">
    <property type="entry name" value="HTH LYSR-TYPE DOMAIN-CONTAINING PROTEIN"/>
    <property type="match status" value="1"/>
</dbReference>
<dbReference type="InterPro" id="IPR000847">
    <property type="entry name" value="LysR_HTH_N"/>
</dbReference>
<evidence type="ECO:0000259" key="5">
    <source>
        <dbReference type="PROSITE" id="PS50931"/>
    </source>
</evidence>
<keyword evidence="3" id="KW-0238">DNA-binding</keyword>
<dbReference type="RefSeq" id="WP_080023213.1">
    <property type="nucleotide sequence ID" value="NZ_LTAY01000048.1"/>
</dbReference>
<dbReference type="InterPro" id="IPR036388">
    <property type="entry name" value="WH-like_DNA-bd_sf"/>
</dbReference>
<feature type="domain" description="HTH lysR-type" evidence="5">
    <location>
        <begin position="1"/>
        <end position="58"/>
    </location>
</feature>
<name>A0A1V4SVY5_9CLOT</name>
<sequence>MEFNDIKIFVTVAKMESITKASEYLGYVQSHISKRIDKLEKELNCKLFKRTNRGVILLPKGEEFLSYSQNIISIMNEVEEHFKIKHDFFNIGTTQTLSHNYLSSLYLKKENHIFIRNIKELIQMYNQSFIDILILNRNIDNLTSKYTQTISEKICWIKSSYKKDNNFDKPIMISKDIDCPYRKRTIEYLNKYNKEKINNLIEVDNLDILIKLVEKNEAIAILPYKSIKLNNNLAPLKSYNLKDIEIYVYNNTKSNMNIDILNLLEN</sequence>
<dbReference type="EMBL" id="LTAY01000048">
    <property type="protein sequence ID" value="OPX47458.1"/>
    <property type="molecule type" value="Genomic_DNA"/>
</dbReference>
<reference evidence="6 7" key="1">
    <citation type="submission" date="2016-02" db="EMBL/GenBank/DDBJ databases">
        <title>Genome sequence of Clostridium thermobutyricum DSM 4928.</title>
        <authorList>
            <person name="Poehlein A."/>
            <person name="Daniel R."/>
        </authorList>
    </citation>
    <scope>NUCLEOTIDE SEQUENCE [LARGE SCALE GENOMIC DNA]</scope>
    <source>
        <strain evidence="6 7">DSM 4928</strain>
    </source>
</reference>
<evidence type="ECO:0000256" key="4">
    <source>
        <dbReference type="ARBA" id="ARBA00023163"/>
    </source>
</evidence>
<proteinExistence type="inferred from homology"/>
<accession>A0A1V4SVY5</accession>
<evidence type="ECO:0000256" key="1">
    <source>
        <dbReference type="ARBA" id="ARBA00009437"/>
    </source>
</evidence>
<organism evidence="6 7">
    <name type="scientific">Clostridium thermobutyricum DSM 4928</name>
    <dbReference type="NCBI Taxonomy" id="1121339"/>
    <lineage>
        <taxon>Bacteria</taxon>
        <taxon>Bacillati</taxon>
        <taxon>Bacillota</taxon>
        <taxon>Clostridia</taxon>
        <taxon>Eubacteriales</taxon>
        <taxon>Clostridiaceae</taxon>
        <taxon>Clostridium</taxon>
    </lineage>
</organism>
<dbReference type="FunFam" id="1.10.10.10:FF:000001">
    <property type="entry name" value="LysR family transcriptional regulator"/>
    <property type="match status" value="1"/>
</dbReference>
<comment type="similarity">
    <text evidence="1">Belongs to the LysR transcriptional regulatory family.</text>
</comment>
<dbReference type="InterPro" id="IPR036390">
    <property type="entry name" value="WH_DNA-bd_sf"/>
</dbReference>
<dbReference type="AlphaFoldDB" id="A0A1V4SVY5"/>
<dbReference type="GO" id="GO:0003700">
    <property type="term" value="F:DNA-binding transcription factor activity"/>
    <property type="evidence" value="ECO:0007669"/>
    <property type="project" value="InterPro"/>
</dbReference>